<evidence type="ECO:0000313" key="2">
    <source>
        <dbReference type="Proteomes" id="UP001345219"/>
    </source>
</evidence>
<accession>A0AAN7Q3G7</accession>
<organism evidence="1 2">
    <name type="scientific">Trapa incisa</name>
    <dbReference type="NCBI Taxonomy" id="236973"/>
    <lineage>
        <taxon>Eukaryota</taxon>
        <taxon>Viridiplantae</taxon>
        <taxon>Streptophyta</taxon>
        <taxon>Embryophyta</taxon>
        <taxon>Tracheophyta</taxon>
        <taxon>Spermatophyta</taxon>
        <taxon>Magnoliopsida</taxon>
        <taxon>eudicotyledons</taxon>
        <taxon>Gunneridae</taxon>
        <taxon>Pentapetalae</taxon>
        <taxon>rosids</taxon>
        <taxon>malvids</taxon>
        <taxon>Myrtales</taxon>
        <taxon>Lythraceae</taxon>
        <taxon>Trapa</taxon>
    </lineage>
</organism>
<protein>
    <submittedName>
        <fullName evidence="1">Uncharacterized protein</fullName>
    </submittedName>
</protein>
<reference evidence="1 2" key="1">
    <citation type="journal article" date="2023" name="Hortic Res">
        <title>Pangenome of water caltrop reveals structural variations and asymmetric subgenome divergence after allopolyploidization.</title>
        <authorList>
            <person name="Zhang X."/>
            <person name="Chen Y."/>
            <person name="Wang L."/>
            <person name="Yuan Y."/>
            <person name="Fang M."/>
            <person name="Shi L."/>
            <person name="Lu R."/>
            <person name="Comes H.P."/>
            <person name="Ma Y."/>
            <person name="Chen Y."/>
            <person name="Huang G."/>
            <person name="Zhou Y."/>
            <person name="Zheng Z."/>
            <person name="Qiu Y."/>
        </authorList>
    </citation>
    <scope>NUCLEOTIDE SEQUENCE [LARGE SCALE GENOMIC DNA]</scope>
    <source>
        <tissue evidence="1">Roots</tissue>
    </source>
</reference>
<name>A0AAN7Q3G7_9MYRT</name>
<proteinExistence type="predicted"/>
<dbReference type="EMBL" id="JAXIOK010000014">
    <property type="protein sequence ID" value="KAK4756095.1"/>
    <property type="molecule type" value="Genomic_DNA"/>
</dbReference>
<comment type="caution">
    <text evidence="1">The sequence shown here is derived from an EMBL/GenBank/DDBJ whole genome shotgun (WGS) entry which is preliminary data.</text>
</comment>
<dbReference type="Proteomes" id="UP001345219">
    <property type="component" value="Chromosome 8"/>
</dbReference>
<gene>
    <name evidence="1" type="ORF">SAY87_009852</name>
</gene>
<dbReference type="AlphaFoldDB" id="A0AAN7Q3G7"/>
<sequence>MSLAICKIIPLSAGKGCLKRPRDREKVDSNVTAVLVTTLILQGWERKLHPRYDVMKTLQLLSMRADWA</sequence>
<evidence type="ECO:0000313" key="1">
    <source>
        <dbReference type="EMBL" id="KAK4756095.1"/>
    </source>
</evidence>
<keyword evidence="2" id="KW-1185">Reference proteome</keyword>